<proteinExistence type="predicted"/>
<feature type="domain" description="Coilin tudor" evidence="3">
    <location>
        <begin position="480"/>
        <end position="581"/>
    </location>
</feature>
<dbReference type="Pfam" id="PF15862">
    <property type="entry name" value="Coilin_N"/>
    <property type="match status" value="1"/>
</dbReference>
<feature type="compositionally biased region" description="Basic residues" evidence="1">
    <location>
        <begin position="186"/>
        <end position="204"/>
    </location>
</feature>
<dbReference type="InterPro" id="IPR024822">
    <property type="entry name" value="Coilin"/>
</dbReference>
<dbReference type="FunCoup" id="A0A068UXX7">
    <property type="interactions" value="1275"/>
</dbReference>
<dbReference type="OrthoDB" id="74813at2759"/>
<feature type="compositionally biased region" description="Basic and acidic residues" evidence="1">
    <location>
        <begin position="370"/>
        <end position="379"/>
    </location>
</feature>
<sequence length="698" mass="77644">METTRLRLEFTDKEGILSQSQKSEGLQRCWLLLKPHHHKTIADLAAYILHAFQLQPSCPHGLLLYMDGYVLPGFESTTILKDKDVISVMKKGLTLAIRGTNPINLVAEMEAVEQQPVNTGALLLANEEFEKETGGYQSDEPEDESERAEGDDKEEARDVTEEAEDEVREEQLENSLHNPSQENATSKKRKAPEKLQGSKKKKLRAERQCRVDNAGPAEQIENCQQDGVHAAKESTHKQKKVPEIKKKNESDNAEQGDGSIVASPNMKSSDPTQKNGEETEKVSGGTKKLPSRSARRKKAKRRWIREMAKIQKKDTISQPKEIQNWKKKPVRAEVKKYNNWKQRPAKPDVKEDDGQPKGLLYWKQWSGKDTNTDKRKHGEATQNGSASEQSNQKKSLDDEVVPIVIRPGHIRFEPLENDQAEAQNQVSEESFQWNGITSKRKGQKWGTEKNSFSRRNDYNNANRDRPVTLSAPKDVHLNGPIDFEKLPLLSYMPKVGDVIAYRLLELSSTWTPEISPFRVGYVSWCSSKSDKLILMPVPGYPVTTKNADEEPDKQPDDSLYKEDGSLEIGFATLIDVRVVKDGHEGSTEAVTGEANGGPAATENATVSDPPANNETQIDAPAPGSGEANCGKQKSASGSENGGNIWEQLSEALNAKKEELSQGNSWDKASSGKSSWSYRALKGSALGPTMALLRSKNKL</sequence>
<dbReference type="Proteomes" id="UP000295252">
    <property type="component" value="Chromosome III"/>
</dbReference>
<feature type="compositionally biased region" description="Basic and acidic residues" evidence="1">
    <location>
        <begin position="345"/>
        <end position="355"/>
    </location>
</feature>
<evidence type="ECO:0000313" key="4">
    <source>
        <dbReference type="EMBL" id="CDP13246.1"/>
    </source>
</evidence>
<feature type="compositionally biased region" description="Polar residues" evidence="1">
    <location>
        <begin position="602"/>
        <end position="616"/>
    </location>
</feature>
<organism evidence="4 5">
    <name type="scientific">Coffea canephora</name>
    <name type="common">Robusta coffee</name>
    <dbReference type="NCBI Taxonomy" id="49390"/>
    <lineage>
        <taxon>Eukaryota</taxon>
        <taxon>Viridiplantae</taxon>
        <taxon>Streptophyta</taxon>
        <taxon>Embryophyta</taxon>
        <taxon>Tracheophyta</taxon>
        <taxon>Spermatophyta</taxon>
        <taxon>Magnoliopsida</taxon>
        <taxon>eudicotyledons</taxon>
        <taxon>Gunneridae</taxon>
        <taxon>Pentapetalae</taxon>
        <taxon>asterids</taxon>
        <taxon>lamiids</taxon>
        <taxon>Gentianales</taxon>
        <taxon>Rubiaceae</taxon>
        <taxon>Ixoroideae</taxon>
        <taxon>Gardenieae complex</taxon>
        <taxon>Bertiereae - Coffeeae clade</taxon>
        <taxon>Coffeeae</taxon>
        <taxon>Coffea</taxon>
    </lineage>
</organism>
<dbReference type="GO" id="GO:0000387">
    <property type="term" value="P:spliceosomal snRNP assembly"/>
    <property type="evidence" value="ECO:0007669"/>
    <property type="project" value="TreeGrafter"/>
</dbReference>
<evidence type="ECO:0000259" key="2">
    <source>
        <dbReference type="Pfam" id="PF15862"/>
    </source>
</evidence>
<dbReference type="STRING" id="49390.A0A068UXX7"/>
<dbReference type="GO" id="GO:0030619">
    <property type="term" value="F:U1 snRNA binding"/>
    <property type="evidence" value="ECO:0007669"/>
    <property type="project" value="EnsemblPlants"/>
</dbReference>
<dbReference type="InterPro" id="IPR056398">
    <property type="entry name" value="Tudor_Coilin"/>
</dbReference>
<feature type="domain" description="Coilin N-terminal" evidence="2">
    <location>
        <begin position="5"/>
        <end position="191"/>
    </location>
</feature>
<dbReference type="PhylomeDB" id="A0A068UXX7"/>
<evidence type="ECO:0000259" key="3">
    <source>
        <dbReference type="Pfam" id="PF23086"/>
    </source>
</evidence>
<feature type="compositionally biased region" description="Basic and acidic residues" evidence="1">
    <location>
        <begin position="454"/>
        <end position="466"/>
    </location>
</feature>
<feature type="compositionally biased region" description="Polar residues" evidence="1">
    <location>
        <begin position="660"/>
        <end position="674"/>
    </location>
</feature>
<feature type="region of interest" description="Disordered" evidence="1">
    <location>
        <begin position="587"/>
        <end position="674"/>
    </location>
</feature>
<reference evidence="5" key="1">
    <citation type="journal article" date="2014" name="Science">
        <title>The coffee genome provides insight into the convergent evolution of caffeine biosynthesis.</title>
        <authorList>
            <person name="Denoeud F."/>
            <person name="Carretero-Paulet L."/>
            <person name="Dereeper A."/>
            <person name="Droc G."/>
            <person name="Guyot R."/>
            <person name="Pietrella M."/>
            <person name="Zheng C."/>
            <person name="Alberti A."/>
            <person name="Anthony F."/>
            <person name="Aprea G."/>
            <person name="Aury J.M."/>
            <person name="Bento P."/>
            <person name="Bernard M."/>
            <person name="Bocs S."/>
            <person name="Campa C."/>
            <person name="Cenci A."/>
            <person name="Combes M.C."/>
            <person name="Crouzillat D."/>
            <person name="Da Silva C."/>
            <person name="Daddiego L."/>
            <person name="De Bellis F."/>
            <person name="Dussert S."/>
            <person name="Garsmeur O."/>
            <person name="Gayraud T."/>
            <person name="Guignon V."/>
            <person name="Jahn K."/>
            <person name="Jamilloux V."/>
            <person name="Joet T."/>
            <person name="Labadie K."/>
            <person name="Lan T."/>
            <person name="Leclercq J."/>
            <person name="Lepelley M."/>
            <person name="Leroy T."/>
            <person name="Li L.T."/>
            <person name="Librado P."/>
            <person name="Lopez L."/>
            <person name="Munoz A."/>
            <person name="Noel B."/>
            <person name="Pallavicini A."/>
            <person name="Perrotta G."/>
            <person name="Poncet V."/>
            <person name="Pot D."/>
            <person name="Priyono X."/>
            <person name="Rigoreau M."/>
            <person name="Rouard M."/>
            <person name="Rozas J."/>
            <person name="Tranchant-Dubreuil C."/>
            <person name="VanBuren R."/>
            <person name="Zhang Q."/>
            <person name="Andrade A.C."/>
            <person name="Argout X."/>
            <person name="Bertrand B."/>
            <person name="de Kochko A."/>
            <person name="Graziosi G."/>
            <person name="Henry R.J."/>
            <person name="Jayarama X."/>
            <person name="Ming R."/>
            <person name="Nagai C."/>
            <person name="Rounsley S."/>
            <person name="Sankoff D."/>
            <person name="Giuliano G."/>
            <person name="Albert V.A."/>
            <person name="Wincker P."/>
            <person name="Lashermes P."/>
        </authorList>
    </citation>
    <scope>NUCLEOTIDE SEQUENCE [LARGE SCALE GENOMIC DNA]</scope>
    <source>
        <strain evidence="5">cv. DH200-94</strain>
    </source>
</reference>
<feature type="compositionally biased region" description="Polar residues" evidence="1">
    <location>
        <begin position="265"/>
        <end position="274"/>
    </location>
</feature>
<dbReference type="AlphaFoldDB" id="A0A068UXX7"/>
<feature type="compositionally biased region" description="Basic and acidic residues" evidence="1">
    <location>
        <begin position="147"/>
        <end position="160"/>
    </location>
</feature>
<dbReference type="InParanoid" id="A0A068UXX7"/>
<dbReference type="PANTHER" id="PTHR15197:SF0">
    <property type="entry name" value="COILIN"/>
    <property type="match status" value="1"/>
</dbReference>
<evidence type="ECO:0000256" key="1">
    <source>
        <dbReference type="SAM" id="MobiDB-lite"/>
    </source>
</evidence>
<dbReference type="GO" id="GO:0030620">
    <property type="term" value="F:U2 snRNA binding"/>
    <property type="evidence" value="ECO:0007669"/>
    <property type="project" value="EnsemblPlants"/>
</dbReference>
<protein>
    <submittedName>
        <fullName evidence="4">Uncharacterized protein</fullName>
    </submittedName>
</protein>
<feature type="region of interest" description="Disordered" evidence="1">
    <location>
        <begin position="439"/>
        <end position="471"/>
    </location>
</feature>
<feature type="compositionally biased region" description="Basic and acidic residues" evidence="1">
    <location>
        <begin position="304"/>
        <end position="315"/>
    </location>
</feature>
<dbReference type="PANTHER" id="PTHR15197">
    <property type="entry name" value="COILIN P80"/>
    <property type="match status" value="1"/>
</dbReference>
<dbReference type="EMBL" id="HG739158">
    <property type="protein sequence ID" value="CDP13246.1"/>
    <property type="molecule type" value="Genomic_DNA"/>
</dbReference>
<evidence type="ECO:0000313" key="5">
    <source>
        <dbReference type="Proteomes" id="UP000295252"/>
    </source>
</evidence>
<dbReference type="InterPro" id="IPR031722">
    <property type="entry name" value="Coilin_N"/>
</dbReference>
<dbReference type="OMA" id="CEYKKQT"/>
<dbReference type="Gramene" id="CDP13246">
    <property type="protein sequence ID" value="CDP13246"/>
    <property type="gene ID" value="GSCOC_T00038125001"/>
</dbReference>
<feature type="compositionally biased region" description="Basic and acidic residues" evidence="1">
    <location>
        <begin position="229"/>
        <end position="250"/>
    </location>
</feature>
<feature type="compositionally biased region" description="Polar residues" evidence="1">
    <location>
        <begin position="173"/>
        <end position="184"/>
    </location>
</feature>
<keyword evidence="5" id="KW-1185">Reference proteome</keyword>
<feature type="compositionally biased region" description="Polar residues" evidence="1">
    <location>
        <begin position="380"/>
        <end position="393"/>
    </location>
</feature>
<gene>
    <name evidence="4" type="ORF">GSCOC_T00038125001</name>
</gene>
<name>A0A068UXX7_COFCA</name>
<dbReference type="GO" id="GO:0015030">
    <property type="term" value="C:Cajal body"/>
    <property type="evidence" value="ECO:0007669"/>
    <property type="project" value="TreeGrafter"/>
</dbReference>
<feature type="region of interest" description="Disordered" evidence="1">
    <location>
        <begin position="131"/>
        <end position="399"/>
    </location>
</feature>
<dbReference type="Pfam" id="PF23086">
    <property type="entry name" value="Tudor_Coilin"/>
    <property type="match status" value="1"/>
</dbReference>
<feature type="compositionally biased region" description="Basic residues" evidence="1">
    <location>
        <begin position="289"/>
        <end position="303"/>
    </location>
</feature>
<accession>A0A068UXX7</accession>